<feature type="region of interest" description="Disordered" evidence="1">
    <location>
        <begin position="173"/>
        <end position="207"/>
    </location>
</feature>
<dbReference type="Pfam" id="PF04972">
    <property type="entry name" value="BON"/>
    <property type="match status" value="1"/>
</dbReference>
<dbReference type="Proteomes" id="UP001595796">
    <property type="component" value="Unassembled WGS sequence"/>
</dbReference>
<feature type="compositionally biased region" description="Low complexity" evidence="1">
    <location>
        <begin position="60"/>
        <end position="71"/>
    </location>
</feature>
<feature type="compositionally biased region" description="Basic and acidic residues" evidence="1">
    <location>
        <begin position="1"/>
        <end position="42"/>
    </location>
</feature>
<dbReference type="InterPro" id="IPR051686">
    <property type="entry name" value="Lipoprotein_DolP"/>
</dbReference>
<sequence length="299" mass="34403">MADRDRWNDDLRSEWSRRRPGGERDFYRRDERSEDDYGRGYGEEGLTNYRARSPRGVSASGEYGSSGYRRYGSYDRDDDFGGPFGRSDYGRGVDNSDWGRGEYGRNLGGPRESSYGYRSDYDRARYGRDFGYGNEFRSDWSNRGGFNRDRDRFSRDEDRGLWDRASDEVASWFGSEEAERRRREDARQDMRHQGRGPKSYRRSDDRIREDINDRLTDDPFIDASEIDVKVSSAEVTLSGTVENRLQRRRAEDIAERISGVNHVQNNLRVSQTEERLSGSSQASSTSGVSATTTGSRSSS</sequence>
<name>A0ABV9YZC0_9HYPH</name>
<dbReference type="SMART" id="SM00749">
    <property type="entry name" value="BON"/>
    <property type="match status" value="1"/>
</dbReference>
<dbReference type="PANTHER" id="PTHR34606">
    <property type="entry name" value="BON DOMAIN-CONTAINING PROTEIN"/>
    <property type="match status" value="1"/>
</dbReference>
<dbReference type="InterPro" id="IPR014004">
    <property type="entry name" value="Transpt-assoc_nodulatn_dom_bac"/>
</dbReference>
<comment type="caution">
    <text evidence="3">The sequence shown here is derived from an EMBL/GenBank/DDBJ whole genome shotgun (WGS) entry which is preliminary data.</text>
</comment>
<dbReference type="NCBIfam" id="NF033157">
    <property type="entry name" value="SWFGD_domain"/>
    <property type="match status" value="1"/>
</dbReference>
<dbReference type="PANTHER" id="PTHR34606:SF15">
    <property type="entry name" value="BON DOMAIN-CONTAINING PROTEIN"/>
    <property type="match status" value="1"/>
</dbReference>
<proteinExistence type="predicted"/>
<evidence type="ECO:0000313" key="4">
    <source>
        <dbReference type="Proteomes" id="UP001595796"/>
    </source>
</evidence>
<keyword evidence="4" id="KW-1185">Reference proteome</keyword>
<dbReference type="Gene3D" id="3.30.1340.30">
    <property type="match status" value="1"/>
</dbReference>
<organism evidence="3 4">
    <name type="scientific">Flaviflagellibacter deserti</name>
    <dbReference type="NCBI Taxonomy" id="2267266"/>
    <lineage>
        <taxon>Bacteria</taxon>
        <taxon>Pseudomonadati</taxon>
        <taxon>Pseudomonadota</taxon>
        <taxon>Alphaproteobacteria</taxon>
        <taxon>Hyphomicrobiales</taxon>
        <taxon>Flaviflagellibacter</taxon>
    </lineage>
</organism>
<dbReference type="EMBL" id="JBHSJF010000005">
    <property type="protein sequence ID" value="MFC5067539.1"/>
    <property type="molecule type" value="Genomic_DNA"/>
</dbReference>
<feature type="compositionally biased region" description="Basic and acidic residues" evidence="1">
    <location>
        <begin position="177"/>
        <end position="192"/>
    </location>
</feature>
<dbReference type="PROSITE" id="PS50914">
    <property type="entry name" value="BON"/>
    <property type="match status" value="1"/>
</dbReference>
<feature type="region of interest" description="Disordered" evidence="1">
    <location>
        <begin position="270"/>
        <end position="299"/>
    </location>
</feature>
<evidence type="ECO:0000259" key="2">
    <source>
        <dbReference type="PROSITE" id="PS50914"/>
    </source>
</evidence>
<dbReference type="InterPro" id="IPR047800">
    <property type="entry name" value="SWFGD_dom"/>
</dbReference>
<feature type="region of interest" description="Disordered" evidence="1">
    <location>
        <begin position="1"/>
        <end position="118"/>
    </location>
</feature>
<evidence type="ECO:0000313" key="3">
    <source>
        <dbReference type="EMBL" id="MFC5067539.1"/>
    </source>
</evidence>
<feature type="domain" description="BON" evidence="2">
    <location>
        <begin position="203"/>
        <end position="271"/>
    </location>
</feature>
<accession>A0ABV9YZC0</accession>
<protein>
    <submittedName>
        <fullName evidence="3">BON domain-containing protein</fullName>
    </submittedName>
</protein>
<evidence type="ECO:0000256" key="1">
    <source>
        <dbReference type="SAM" id="MobiDB-lite"/>
    </source>
</evidence>
<dbReference type="RefSeq" id="WP_114957027.1">
    <property type="nucleotide sequence ID" value="NZ_JBHSJF010000005.1"/>
</dbReference>
<dbReference type="InterPro" id="IPR007055">
    <property type="entry name" value="BON_dom"/>
</dbReference>
<feature type="compositionally biased region" description="Low complexity" evidence="1">
    <location>
        <begin position="277"/>
        <end position="299"/>
    </location>
</feature>
<reference evidence="4" key="1">
    <citation type="journal article" date="2019" name="Int. J. Syst. Evol. Microbiol.">
        <title>The Global Catalogue of Microorganisms (GCM) 10K type strain sequencing project: providing services to taxonomists for standard genome sequencing and annotation.</title>
        <authorList>
            <consortium name="The Broad Institute Genomics Platform"/>
            <consortium name="The Broad Institute Genome Sequencing Center for Infectious Disease"/>
            <person name="Wu L."/>
            <person name="Ma J."/>
        </authorList>
    </citation>
    <scope>NUCLEOTIDE SEQUENCE [LARGE SCALE GENOMIC DNA]</scope>
    <source>
        <strain evidence="4">CGMCC 1.16444</strain>
    </source>
</reference>
<gene>
    <name evidence="3" type="ORF">ACFPFW_05860</name>
</gene>